<gene>
    <name evidence="1" type="ORF">F3S47_02680</name>
</gene>
<dbReference type="Proteomes" id="UP000326554">
    <property type="component" value="Unassembled WGS sequence"/>
</dbReference>
<evidence type="ECO:0000313" key="2">
    <source>
        <dbReference type="Proteomes" id="UP000326554"/>
    </source>
</evidence>
<protein>
    <submittedName>
        <fullName evidence="1">Uncharacterized protein</fullName>
    </submittedName>
</protein>
<reference evidence="1 2" key="1">
    <citation type="submission" date="2019-09" db="EMBL/GenBank/DDBJ databases">
        <authorList>
            <person name="Park J.-S."/>
            <person name="Choi H.-J."/>
        </authorList>
    </citation>
    <scope>NUCLEOTIDE SEQUENCE [LARGE SCALE GENOMIC DNA]</scope>
    <source>
        <strain evidence="1 2">176SS1-4</strain>
    </source>
</reference>
<organism evidence="1 2">
    <name type="scientific">Histidinibacterium aquaticum</name>
    <dbReference type="NCBI Taxonomy" id="2613962"/>
    <lineage>
        <taxon>Bacteria</taxon>
        <taxon>Pseudomonadati</taxon>
        <taxon>Pseudomonadota</taxon>
        <taxon>Alphaproteobacteria</taxon>
        <taxon>Rhodobacterales</taxon>
        <taxon>Paracoccaceae</taxon>
        <taxon>Histidinibacterium</taxon>
    </lineage>
</organism>
<keyword evidence="2" id="KW-1185">Reference proteome</keyword>
<dbReference type="RefSeq" id="WP_150443660.1">
    <property type="nucleotide sequence ID" value="NZ_VYQE01000001.1"/>
</dbReference>
<name>A0A5J5GRK8_9RHOB</name>
<proteinExistence type="predicted"/>
<accession>A0A5J5GRK8</accession>
<evidence type="ECO:0000313" key="1">
    <source>
        <dbReference type="EMBL" id="KAA9010174.1"/>
    </source>
</evidence>
<dbReference type="AlphaFoldDB" id="A0A5J5GRK8"/>
<comment type="caution">
    <text evidence="1">The sequence shown here is derived from an EMBL/GenBank/DDBJ whole genome shotgun (WGS) entry which is preliminary data.</text>
</comment>
<sequence>MTEREESIARIVELLAMPPEVIQLAEEYRLPRTITVHQLRHFLRGLLVETQEELRELKKRPRGAPKKEVPKDAIRAAIVSAMHRDMLARGWAPKTKIEMVRMVKFLDELGVEQGKIEKRTRLFAPSETRLQQSVSQGLAWLRKSDPGWGDLLDRMSW</sequence>
<dbReference type="EMBL" id="VYQE01000001">
    <property type="protein sequence ID" value="KAA9010174.1"/>
    <property type="molecule type" value="Genomic_DNA"/>
</dbReference>